<accession>A0A1V4AUI1</accession>
<sequence length="66" mass="7310">MIQSFEILYLTQRSRNQFSVVKAGDCFGKDPRNDTGKALDNKLCVVIASEAKQSLSHKQSIPPDKG</sequence>
<dbReference type="AlphaFoldDB" id="A0A1V4AUI1"/>
<evidence type="ECO:0000313" key="2">
    <source>
        <dbReference type="Proteomes" id="UP000189681"/>
    </source>
</evidence>
<gene>
    <name evidence="1" type="ORF">AYP45_07045</name>
</gene>
<proteinExistence type="predicted"/>
<dbReference type="Proteomes" id="UP000189681">
    <property type="component" value="Unassembled WGS sequence"/>
</dbReference>
<comment type="caution">
    <text evidence="1">The sequence shown here is derived from an EMBL/GenBank/DDBJ whole genome shotgun (WGS) entry which is preliminary data.</text>
</comment>
<dbReference type="EMBL" id="AYTS01000061">
    <property type="protein sequence ID" value="OOP56767.1"/>
    <property type="molecule type" value="Genomic_DNA"/>
</dbReference>
<protein>
    <submittedName>
        <fullName evidence="1">Uncharacterized protein</fullName>
    </submittedName>
</protein>
<reference evidence="1 2" key="1">
    <citation type="journal article" date="2017" name="Water Res.">
        <title>Discovery and metagenomic analysis of an anammox bacterial enrichment related to Candidatus "Brocadia caroliniensis" in a full-scale glycerol-fed nitritation-denitritation separate centrate treatment process.</title>
        <authorList>
            <person name="Park H."/>
            <person name="Brotto A.C."/>
            <person name="van Loosdrecht M.C."/>
            <person name="Chandran K."/>
        </authorList>
    </citation>
    <scope>NUCLEOTIDE SEQUENCE [LARGE SCALE GENOMIC DNA]</scope>
    <source>
        <strain evidence="1">26THWARD</strain>
    </source>
</reference>
<organism evidence="1 2">
    <name type="scientific">Candidatus Brocadia carolinensis</name>
    <dbReference type="NCBI Taxonomy" id="1004156"/>
    <lineage>
        <taxon>Bacteria</taxon>
        <taxon>Pseudomonadati</taxon>
        <taxon>Planctomycetota</taxon>
        <taxon>Candidatus Brocadiia</taxon>
        <taxon>Candidatus Brocadiales</taxon>
        <taxon>Candidatus Brocadiaceae</taxon>
        <taxon>Candidatus Brocadia</taxon>
    </lineage>
</organism>
<evidence type="ECO:0000313" key="1">
    <source>
        <dbReference type="EMBL" id="OOP56767.1"/>
    </source>
</evidence>
<name>A0A1V4AUI1_9BACT</name>